<organism evidence="1 3">
    <name type="scientific">Clavibacter michiganensis subsp. insidiosus</name>
    <dbReference type="NCBI Taxonomy" id="33014"/>
    <lineage>
        <taxon>Bacteria</taxon>
        <taxon>Bacillati</taxon>
        <taxon>Actinomycetota</taxon>
        <taxon>Actinomycetes</taxon>
        <taxon>Micrococcales</taxon>
        <taxon>Microbacteriaceae</taxon>
        <taxon>Clavibacter</taxon>
    </lineage>
</organism>
<reference evidence="1 3" key="1">
    <citation type="journal article" date="2015" name="Genome Announc.">
        <title>Complete Genome Sequence of Clavibacter michiganensis subsp. insidiosus R1-1 Using PacBio Single-Molecule Real-Time Technology.</title>
        <authorList>
            <person name="Lu Y."/>
            <person name="Samac D.A."/>
            <person name="Glazebrook J."/>
            <person name="Ishimaru C.A."/>
        </authorList>
    </citation>
    <scope>NUCLEOTIDE SEQUENCE [LARGE SCALE GENOMIC DNA]</scope>
    <source>
        <strain evidence="1 3">R1-1</strain>
    </source>
</reference>
<evidence type="ECO:0000313" key="2">
    <source>
        <dbReference type="EMBL" id="RIJ43904.1"/>
    </source>
</evidence>
<evidence type="ECO:0000313" key="1">
    <source>
        <dbReference type="EMBL" id="AJW78741.1"/>
    </source>
</evidence>
<name>A0A0D5CGK1_9MICO</name>
<dbReference type="KEGG" id="cmh:VO01_05985"/>
<dbReference type="Proteomes" id="UP000032604">
    <property type="component" value="Chromosome"/>
</dbReference>
<accession>A0A0D5CGK1</accession>
<dbReference type="Proteomes" id="UP000266634">
    <property type="component" value="Unassembled WGS sequence"/>
</dbReference>
<dbReference type="OrthoDB" id="9995521at2"/>
<evidence type="ECO:0000313" key="3">
    <source>
        <dbReference type="Proteomes" id="UP000032604"/>
    </source>
</evidence>
<dbReference type="EMBL" id="CP011043">
    <property type="protein sequence ID" value="AJW78741.1"/>
    <property type="molecule type" value="Genomic_DNA"/>
</dbReference>
<proteinExistence type="predicted"/>
<protein>
    <submittedName>
        <fullName evidence="1">Uncharacterized protein</fullName>
    </submittedName>
</protein>
<reference evidence="2 4" key="2">
    <citation type="submission" date="2018-08" db="EMBL/GenBank/DDBJ databases">
        <title>Genome Sequence of Clavibacter michiganensis Subspecies type strains, and the Atypical Peach-Colored Strains Isolated from Tomato.</title>
        <authorList>
            <person name="Osdaghi E."/>
            <person name="Portier P."/>
            <person name="Briand M."/>
            <person name="Jacques M.-A."/>
        </authorList>
    </citation>
    <scope>NUCLEOTIDE SEQUENCE [LARGE SCALE GENOMIC DNA]</scope>
    <source>
        <strain evidence="2 4">CFBP 6488</strain>
    </source>
</reference>
<dbReference type="HOGENOM" id="CLU_2932953_0_0_11"/>
<dbReference type="EMBL" id="QWEA01000117">
    <property type="protein sequence ID" value="RIJ43904.1"/>
    <property type="molecule type" value="Genomic_DNA"/>
</dbReference>
<evidence type="ECO:0000313" key="4">
    <source>
        <dbReference type="Proteomes" id="UP000266634"/>
    </source>
</evidence>
<dbReference type="RefSeq" id="WP_045527564.1">
    <property type="nucleotide sequence ID" value="NZ_CP011043.1"/>
</dbReference>
<sequence length="60" mass="6987">MLITFTCRSCGRLFEAASPHARTCSQACRQAVYRTRQRETIRDVRDVLDDLLELQRRTAT</sequence>
<gene>
    <name evidence="2" type="ORF">DZF93_04850</name>
    <name evidence="1" type="ORF">VO01_05985</name>
</gene>
<dbReference type="AlphaFoldDB" id="A0A0D5CGK1"/>